<organism evidence="2 3">
    <name type="scientific">Symbiopectobacterium purcellii</name>
    <dbReference type="NCBI Taxonomy" id="2871826"/>
    <lineage>
        <taxon>Bacteria</taxon>
        <taxon>Pseudomonadati</taxon>
        <taxon>Pseudomonadota</taxon>
        <taxon>Gammaproteobacteria</taxon>
        <taxon>Enterobacterales</taxon>
        <taxon>Enterobacteriaceae</taxon>
    </lineage>
</organism>
<accession>A0ABX9AMA3</accession>
<sequence>MDDFIKQKLSGLLDLLRNPGIKSKQAAFNAYYGDLTQVKEIVSWEKIVEVMKQETGITFDARTASNMYGRTRRKIELTENKIAKKNSITSADKVQEAGKEDKQNIATQKKVSNPGDLRKLRNRPIDLDDLKDGD</sequence>
<name>A0ABX9AMA3_9ENTR</name>
<keyword evidence="3" id="KW-1185">Reference proteome</keyword>
<evidence type="ECO:0000313" key="2">
    <source>
        <dbReference type="EMBL" id="QZN95446.1"/>
    </source>
</evidence>
<evidence type="ECO:0000256" key="1">
    <source>
        <dbReference type="SAM" id="MobiDB-lite"/>
    </source>
</evidence>
<proteinExistence type="predicted"/>
<protein>
    <submittedName>
        <fullName evidence="2">Uncharacterized protein</fullName>
    </submittedName>
</protein>
<gene>
    <name evidence="2" type="ORF">K6K13_20080</name>
</gene>
<feature type="region of interest" description="Disordered" evidence="1">
    <location>
        <begin position="93"/>
        <end position="134"/>
    </location>
</feature>
<dbReference type="EMBL" id="CP081864">
    <property type="protein sequence ID" value="QZN95446.1"/>
    <property type="molecule type" value="Genomic_DNA"/>
</dbReference>
<dbReference type="Proteomes" id="UP000825886">
    <property type="component" value="Chromosome"/>
</dbReference>
<evidence type="ECO:0000313" key="3">
    <source>
        <dbReference type="Proteomes" id="UP000825886"/>
    </source>
</evidence>
<feature type="compositionally biased region" description="Basic and acidic residues" evidence="1">
    <location>
        <begin position="116"/>
        <end position="134"/>
    </location>
</feature>
<feature type="compositionally biased region" description="Basic and acidic residues" evidence="1">
    <location>
        <begin position="93"/>
        <end position="103"/>
    </location>
</feature>
<dbReference type="RefSeq" id="WP_222158544.1">
    <property type="nucleotide sequence ID" value="NZ_CP081864.1"/>
</dbReference>
<reference evidence="2 3" key="1">
    <citation type="submission" date="2021-08" db="EMBL/GenBank/DDBJ databases">
        <title>Culture and genomic analysis of Symbiopectobacterium purcellii sp. nov. gen. nov., isolated from the leafhopper Empoasca decipiens.</title>
        <authorList>
            <person name="Nadal-Jimenez P."/>
            <person name="Siozios S."/>
            <person name="Halliday N."/>
            <person name="Camara M."/>
            <person name="Hurst G.D.D."/>
        </authorList>
    </citation>
    <scope>NUCLEOTIDE SEQUENCE [LARGE SCALE GENOMIC DNA]</scope>
    <source>
        <strain evidence="2 3">SyEd1</strain>
    </source>
</reference>